<dbReference type="RefSeq" id="WP_141447326.1">
    <property type="nucleotide sequence ID" value="NZ_CBCSAZ010000002.1"/>
</dbReference>
<sequence length="131" mass="15036">MITLKLQLLLILFSVVVFAVFINRTRRYKLELKYALVWIFLSTAGVIVAVFPQIFFFIADVMGIEVPVNAVFLLAVSAIFLILYSMTASLSNHSRKLRTLTQELGLMRHRMEQLERRLERTEGGTADADER</sequence>
<reference evidence="3 4" key="1">
    <citation type="submission" date="2019-06" db="EMBL/GenBank/DDBJ databases">
        <title>Saccharibacillus brassicae sp. nov., an endophytic bacterium isolated from Chinese cabbage seeds (Brassica pekinensis).</title>
        <authorList>
            <person name="Jiang L."/>
            <person name="Lee J."/>
            <person name="Kim S.W."/>
        </authorList>
    </citation>
    <scope>NUCLEOTIDE SEQUENCE [LARGE SCALE GENOMIC DNA]</scope>
    <source>
        <strain evidence="4">KCTC 43072 / ATSA2</strain>
    </source>
</reference>
<keyword evidence="2" id="KW-1133">Transmembrane helix</keyword>
<keyword evidence="2" id="KW-0812">Transmembrane</keyword>
<dbReference type="KEGG" id="saca:FFV09_07940"/>
<dbReference type="Pfam" id="PF10066">
    <property type="entry name" value="DUF2304"/>
    <property type="match status" value="1"/>
</dbReference>
<protein>
    <submittedName>
        <fullName evidence="3">DUF2304 domain-containing protein</fullName>
    </submittedName>
</protein>
<feature type="transmembrane region" description="Helical" evidence="2">
    <location>
        <begin position="70"/>
        <end position="90"/>
    </location>
</feature>
<keyword evidence="1" id="KW-0175">Coiled coil</keyword>
<evidence type="ECO:0000256" key="1">
    <source>
        <dbReference type="SAM" id="Coils"/>
    </source>
</evidence>
<name>A0A4Y6UWW2_SACBS</name>
<keyword evidence="2" id="KW-0472">Membrane</keyword>
<evidence type="ECO:0000256" key="2">
    <source>
        <dbReference type="SAM" id="Phobius"/>
    </source>
</evidence>
<dbReference type="InterPro" id="IPR019277">
    <property type="entry name" value="DUF2304"/>
</dbReference>
<feature type="coiled-coil region" evidence="1">
    <location>
        <begin position="97"/>
        <end position="131"/>
    </location>
</feature>
<gene>
    <name evidence="3" type="ORF">FFV09_07940</name>
</gene>
<feature type="transmembrane region" description="Helical" evidence="2">
    <location>
        <begin position="35"/>
        <end position="58"/>
    </location>
</feature>
<dbReference type="AlphaFoldDB" id="A0A4Y6UWW2"/>
<evidence type="ECO:0000313" key="4">
    <source>
        <dbReference type="Proteomes" id="UP000316968"/>
    </source>
</evidence>
<dbReference type="EMBL" id="CP041217">
    <property type="protein sequence ID" value="QDH20777.1"/>
    <property type="molecule type" value="Genomic_DNA"/>
</dbReference>
<organism evidence="3 4">
    <name type="scientific">Saccharibacillus brassicae</name>
    <dbReference type="NCBI Taxonomy" id="2583377"/>
    <lineage>
        <taxon>Bacteria</taxon>
        <taxon>Bacillati</taxon>
        <taxon>Bacillota</taxon>
        <taxon>Bacilli</taxon>
        <taxon>Bacillales</taxon>
        <taxon>Paenibacillaceae</taxon>
        <taxon>Saccharibacillus</taxon>
    </lineage>
</organism>
<dbReference type="OrthoDB" id="2648458at2"/>
<feature type="transmembrane region" description="Helical" evidence="2">
    <location>
        <begin position="6"/>
        <end position="23"/>
    </location>
</feature>
<evidence type="ECO:0000313" key="3">
    <source>
        <dbReference type="EMBL" id="QDH20777.1"/>
    </source>
</evidence>
<accession>A0A4Y6UWW2</accession>
<keyword evidence="4" id="KW-1185">Reference proteome</keyword>
<proteinExistence type="predicted"/>
<dbReference type="Proteomes" id="UP000316968">
    <property type="component" value="Chromosome"/>
</dbReference>